<dbReference type="GO" id="GO:0045087">
    <property type="term" value="P:innate immune response"/>
    <property type="evidence" value="ECO:0007669"/>
    <property type="project" value="UniProtKB-KW"/>
</dbReference>
<evidence type="ECO:0000256" key="7">
    <source>
        <dbReference type="ARBA" id="ARBA00022723"/>
    </source>
</evidence>
<name>A0A401T231_CHIPU</name>
<gene>
    <name evidence="24" type="ORF">chiPu_0015175</name>
</gene>
<evidence type="ECO:0000256" key="11">
    <source>
        <dbReference type="ARBA" id="ARBA00022833"/>
    </source>
</evidence>
<comment type="function">
    <text evidence="14">E3 ubiquitin-protein ligase that participates in multiple biological processes including cell survival, differentiation, apoptosis, and in particular, the innate immune response. Participates in the activation of interferon-gamma signaling by promoting proteasomal degradation of the repressor SOCS1. Plays a positive role in the TNFalpha and IL-1beta signaling pathways. Mechanistically, induces the 'Lys-63'-linked polyubiquitination of MAP3K7/TAK1 component leading to the activation of NF-kappa-B. Also modulates STAT3 activity through negative regulation of PIAS3, either by degradation of PIAS3 through the ubiquitin-proteasome pathway or exclusion of PIAS3 from the nucleus. Negatively regulates TLR3/4-mediated innate immune response by catalyzing 'Lys-6'- and 'Lys-33'-linked polyubiquitination of TICAM1 and thereby disrupting the TICAM1-TBK1 interaction.</text>
</comment>
<dbReference type="GO" id="GO:0061630">
    <property type="term" value="F:ubiquitin protein ligase activity"/>
    <property type="evidence" value="ECO:0007669"/>
    <property type="project" value="UniProtKB-EC"/>
</dbReference>
<feature type="coiled-coil region" evidence="22">
    <location>
        <begin position="277"/>
        <end position="376"/>
    </location>
</feature>
<dbReference type="PROSITE" id="PS00518">
    <property type="entry name" value="ZF_RING_1"/>
    <property type="match status" value="1"/>
</dbReference>
<dbReference type="GO" id="GO:0044790">
    <property type="term" value="P:suppression of viral release by host"/>
    <property type="evidence" value="ECO:0007669"/>
    <property type="project" value="UniProtKB-ARBA"/>
</dbReference>
<dbReference type="InterPro" id="IPR000315">
    <property type="entry name" value="Znf_B-box"/>
</dbReference>
<evidence type="ECO:0000256" key="3">
    <source>
        <dbReference type="ARBA" id="ARBA00008518"/>
    </source>
</evidence>
<keyword evidence="13 22" id="KW-0175">Coiled coil</keyword>
<evidence type="ECO:0000256" key="9">
    <source>
        <dbReference type="ARBA" id="ARBA00022771"/>
    </source>
</evidence>
<dbReference type="PROSITE" id="PS50089">
    <property type="entry name" value="ZF_RING_2"/>
    <property type="match status" value="1"/>
</dbReference>
<evidence type="ECO:0000256" key="18">
    <source>
        <dbReference type="ARBA" id="ARBA00075537"/>
    </source>
</evidence>
<proteinExistence type="inferred from homology"/>
<dbReference type="GO" id="GO:0005829">
    <property type="term" value="C:cytosol"/>
    <property type="evidence" value="ECO:0007669"/>
    <property type="project" value="UniProtKB-ARBA"/>
</dbReference>
<dbReference type="Pfam" id="PF00643">
    <property type="entry name" value="zf-B_box"/>
    <property type="match status" value="1"/>
</dbReference>
<dbReference type="GO" id="GO:0008270">
    <property type="term" value="F:zinc ion binding"/>
    <property type="evidence" value="ECO:0007669"/>
    <property type="project" value="UniProtKB-KW"/>
</dbReference>
<evidence type="ECO:0000256" key="22">
    <source>
        <dbReference type="SAM" id="Coils"/>
    </source>
</evidence>
<comment type="subunit">
    <text evidence="15">Homodimer. Interacts with SOCS1 (via) SH2 domain and SOCS box. Interacts with HSP90AB1; prevents nucleus translocation of phosphorylated STAT3 and HSP90AB1. Interacts with MAP3K7/TAK1. Interacts with PIAS3. Interacts with TICAM1. Interacts with TRIM15; this interaction prevents TRIM8 cytoplasmic translocation.</text>
</comment>
<evidence type="ECO:0000259" key="23">
    <source>
        <dbReference type="PROSITE" id="PS50089"/>
    </source>
</evidence>
<evidence type="ECO:0000313" key="24">
    <source>
        <dbReference type="EMBL" id="GCC36678.1"/>
    </source>
</evidence>
<evidence type="ECO:0000256" key="16">
    <source>
        <dbReference type="ARBA" id="ARBA00074094"/>
    </source>
</evidence>
<keyword evidence="9 21" id="KW-0863">Zinc-finger</keyword>
<evidence type="ECO:0000256" key="8">
    <source>
        <dbReference type="ARBA" id="ARBA00022737"/>
    </source>
</evidence>
<keyword evidence="6" id="KW-0808">Transferase</keyword>
<evidence type="ECO:0000256" key="19">
    <source>
        <dbReference type="ARBA" id="ARBA00079717"/>
    </source>
</evidence>
<dbReference type="FunFam" id="3.30.40.10:FF:000290">
    <property type="entry name" value="probable E3 ubiquitin-protein ligase TRIM8"/>
    <property type="match status" value="1"/>
</dbReference>
<dbReference type="Pfam" id="PF13445">
    <property type="entry name" value="zf-RING_UBOX"/>
    <property type="match status" value="1"/>
</dbReference>
<keyword evidence="10" id="KW-0833">Ubl conjugation pathway</keyword>
<dbReference type="PANTHER" id="PTHR25465:SF19">
    <property type="entry name" value="E3 UBIQUITIN-PROTEIN LIGASE TRIM8"/>
    <property type="match status" value="1"/>
</dbReference>
<evidence type="ECO:0000256" key="17">
    <source>
        <dbReference type="ARBA" id="ARBA00075511"/>
    </source>
</evidence>
<dbReference type="OrthoDB" id="1630758at2759"/>
<evidence type="ECO:0000256" key="1">
    <source>
        <dbReference type="ARBA" id="ARBA00000900"/>
    </source>
</evidence>
<dbReference type="CDD" id="cd19763">
    <property type="entry name" value="Bbox2_TRIM8_C-V"/>
    <property type="match status" value="1"/>
</dbReference>
<dbReference type="InterPro" id="IPR058030">
    <property type="entry name" value="TRIM8/14/16/25/29/45/65_CC"/>
</dbReference>
<dbReference type="Gene3D" id="3.30.40.10">
    <property type="entry name" value="Zinc/RING finger domain, C3HC4 (zinc finger)"/>
    <property type="match status" value="1"/>
</dbReference>
<evidence type="ECO:0000256" key="15">
    <source>
        <dbReference type="ARBA" id="ARBA00063059"/>
    </source>
</evidence>
<dbReference type="PANTHER" id="PTHR25465">
    <property type="entry name" value="B-BOX DOMAIN CONTAINING"/>
    <property type="match status" value="1"/>
</dbReference>
<dbReference type="Gene3D" id="3.30.160.60">
    <property type="entry name" value="Classic Zinc Finger"/>
    <property type="match status" value="1"/>
</dbReference>
<dbReference type="SUPFAM" id="SSF57845">
    <property type="entry name" value="B-box zinc-binding domain"/>
    <property type="match status" value="1"/>
</dbReference>
<feature type="domain" description="RING-type" evidence="23">
    <location>
        <begin position="75"/>
        <end position="115"/>
    </location>
</feature>
<evidence type="ECO:0000256" key="12">
    <source>
        <dbReference type="ARBA" id="ARBA00022859"/>
    </source>
</evidence>
<dbReference type="InterPro" id="IPR027370">
    <property type="entry name" value="Znf-RING_euk"/>
</dbReference>
<organism evidence="24 25">
    <name type="scientific">Chiloscyllium punctatum</name>
    <name type="common">Brownbanded bambooshark</name>
    <name type="synonym">Hemiscyllium punctatum</name>
    <dbReference type="NCBI Taxonomy" id="137246"/>
    <lineage>
        <taxon>Eukaryota</taxon>
        <taxon>Metazoa</taxon>
        <taxon>Chordata</taxon>
        <taxon>Craniata</taxon>
        <taxon>Vertebrata</taxon>
        <taxon>Chondrichthyes</taxon>
        <taxon>Elasmobranchii</taxon>
        <taxon>Galeomorphii</taxon>
        <taxon>Galeoidea</taxon>
        <taxon>Orectolobiformes</taxon>
        <taxon>Hemiscylliidae</taxon>
        <taxon>Chiloscyllium</taxon>
    </lineage>
</organism>
<evidence type="ECO:0000256" key="5">
    <source>
        <dbReference type="ARBA" id="ARBA00022588"/>
    </source>
</evidence>
<evidence type="ECO:0000256" key="21">
    <source>
        <dbReference type="PROSITE-ProRule" id="PRU00175"/>
    </source>
</evidence>
<comment type="similarity">
    <text evidence="3">Belongs to the TRIM/RBCC family.</text>
</comment>
<comment type="pathway">
    <text evidence="2">Protein modification; protein ubiquitination.</text>
</comment>
<dbReference type="EC" id="2.3.2.27" evidence="4"/>
<dbReference type="InterPro" id="IPR051051">
    <property type="entry name" value="E3_ubiq-ligase_TRIM/RNF"/>
</dbReference>
<keyword evidence="8" id="KW-0677">Repeat</keyword>
<protein>
    <recommendedName>
        <fullName evidence="16">E3 ubiquitin-protein ligase TRIM8</fullName>
        <ecNumber evidence="4">2.3.2.27</ecNumber>
    </recommendedName>
    <alternativeName>
        <fullName evidence="17">Glioblastoma-expressed RING finger protein</fullName>
    </alternativeName>
    <alternativeName>
        <fullName evidence="18">RING finger protein 27</fullName>
    </alternativeName>
    <alternativeName>
        <fullName evidence="20">RING-type E3 ubiquitin transferase TRIM8</fullName>
    </alternativeName>
    <alternativeName>
        <fullName evidence="19">Tripartite motif-containing protein 8</fullName>
    </alternativeName>
</protein>
<comment type="caution">
    <text evidence="24">The sequence shown here is derived from an EMBL/GenBank/DDBJ whole genome shotgun (WGS) entry which is preliminary data.</text>
</comment>
<dbReference type="InterPro" id="IPR001841">
    <property type="entry name" value="Znf_RING"/>
</dbReference>
<keyword evidence="25" id="KW-1185">Reference proteome</keyword>
<dbReference type="EMBL" id="BEZZ01000865">
    <property type="protein sequence ID" value="GCC36678.1"/>
    <property type="molecule type" value="Genomic_DNA"/>
</dbReference>
<evidence type="ECO:0000256" key="13">
    <source>
        <dbReference type="ARBA" id="ARBA00023054"/>
    </source>
</evidence>
<evidence type="ECO:0000256" key="4">
    <source>
        <dbReference type="ARBA" id="ARBA00012483"/>
    </source>
</evidence>
<dbReference type="SUPFAM" id="SSF57850">
    <property type="entry name" value="RING/U-box"/>
    <property type="match status" value="1"/>
</dbReference>
<reference evidence="24 25" key="1">
    <citation type="journal article" date="2018" name="Nat. Ecol. Evol.">
        <title>Shark genomes provide insights into elasmobranch evolution and the origin of vertebrates.</title>
        <authorList>
            <person name="Hara Y"/>
            <person name="Yamaguchi K"/>
            <person name="Onimaru K"/>
            <person name="Kadota M"/>
            <person name="Koyanagi M"/>
            <person name="Keeley SD"/>
            <person name="Tatsumi K"/>
            <person name="Tanaka K"/>
            <person name="Motone F"/>
            <person name="Kageyama Y"/>
            <person name="Nozu R"/>
            <person name="Adachi N"/>
            <person name="Nishimura O"/>
            <person name="Nakagawa R"/>
            <person name="Tanegashima C"/>
            <person name="Kiyatake I"/>
            <person name="Matsumoto R"/>
            <person name="Murakumo K"/>
            <person name="Nishida K"/>
            <person name="Terakita A"/>
            <person name="Kuratani S"/>
            <person name="Sato K"/>
            <person name="Hyodo S Kuraku.S."/>
        </authorList>
    </citation>
    <scope>NUCLEOTIDE SEQUENCE [LARGE SCALE GENOMIC DNA]</scope>
</reference>
<dbReference type="CDD" id="cd19838">
    <property type="entry name" value="Bbox1_TRIM8_C-V"/>
    <property type="match status" value="1"/>
</dbReference>
<evidence type="ECO:0000256" key="2">
    <source>
        <dbReference type="ARBA" id="ARBA00004906"/>
    </source>
</evidence>
<dbReference type="Pfam" id="PF25600">
    <property type="entry name" value="TRIM_CC"/>
    <property type="match status" value="1"/>
</dbReference>
<dbReference type="InterPro" id="IPR017907">
    <property type="entry name" value="Znf_RING_CS"/>
</dbReference>
<evidence type="ECO:0000256" key="6">
    <source>
        <dbReference type="ARBA" id="ARBA00022679"/>
    </source>
</evidence>
<evidence type="ECO:0000256" key="20">
    <source>
        <dbReference type="ARBA" id="ARBA00083988"/>
    </source>
</evidence>
<dbReference type="InterPro" id="IPR013083">
    <property type="entry name" value="Znf_RING/FYVE/PHD"/>
</dbReference>
<evidence type="ECO:0000256" key="14">
    <source>
        <dbReference type="ARBA" id="ARBA00055398"/>
    </source>
</evidence>
<dbReference type="AlphaFoldDB" id="A0A401T231"/>
<dbReference type="STRING" id="137246.A0A401T231"/>
<evidence type="ECO:0000313" key="25">
    <source>
        <dbReference type="Proteomes" id="UP000287033"/>
    </source>
</evidence>
<dbReference type="SMART" id="SM00184">
    <property type="entry name" value="RING"/>
    <property type="match status" value="1"/>
</dbReference>
<keyword evidence="7" id="KW-0479">Metal-binding</keyword>
<keyword evidence="5" id="KW-0399">Innate immunity</keyword>
<comment type="catalytic activity">
    <reaction evidence="1">
        <text>S-ubiquitinyl-[E2 ubiquitin-conjugating enzyme]-L-cysteine + [acceptor protein]-L-lysine = [E2 ubiquitin-conjugating enzyme]-L-cysteine + N(6)-ubiquitinyl-[acceptor protein]-L-lysine.</text>
        <dbReference type="EC" id="2.3.2.27"/>
    </reaction>
</comment>
<dbReference type="Proteomes" id="UP000287033">
    <property type="component" value="Unassembled WGS sequence"/>
</dbReference>
<evidence type="ECO:0000256" key="10">
    <source>
        <dbReference type="ARBA" id="ARBA00022786"/>
    </source>
</evidence>
<keyword evidence="12" id="KW-0391">Immunity</keyword>
<accession>A0A401T231</accession>
<dbReference type="GO" id="GO:0005634">
    <property type="term" value="C:nucleus"/>
    <property type="evidence" value="ECO:0007669"/>
    <property type="project" value="UniProtKB-ARBA"/>
</dbReference>
<sequence>MALPTIYKKSELSHDEQNRGELNAIWAIYLKIWGGVSNRLELTEEGGVRLREKKKLKRKKMAENWKSCFEEELLCPICLQVFVEPVQLPCKHNFCRACIGEAWGKESVSRCPECNNVYPQKPALEKNLKLSNIVEKFNSFTADAAAVAAAASSSGGGGSSNNTNAAAATNPAASSAAYSPLCCRYCRNSPAQKVCLRCDTGCCQAHVGAHLQAASVSGSHLLIEAGDARAWSCAQHDAYRLLHCETDQVAVCRYCYYMGSHHGHSICDLEVRRNEIRQILMKQQERLSEREQDIEEQIYKLKTDKSVIEEKVQQLKEEVRLQYEKMRQILEEDLGKTLELIDKTRTKFCDENASQVHQLNERLEEAKKLLNSVQKMWDRTEDISFMKNTKSVKILLERTQACTGNGLPPPKFGHLQPKPFLSEIGKKEKHIRKLLEGTISTPVPFLQSVPAYTCNVSNAAGEKRKHSTAFPMPTTSAVDNGFLEVTAGNVSSQFMGQSGSVVEGQSAQSLVPCSSSPHIVGLTSGPQPVHTGPVFNTTHYPNGTPPQQSVLSQSVGYGGRKILVCSVDNCYCSGVPSVSNHNGHQPYSRSGTFPWSVTSQEYAHALPPAPSVPQSLISYGMGSASHNNTAGKITAGYMANPSLNTTPQTNLLNSVYHTF</sequence>
<keyword evidence="11" id="KW-0862">Zinc</keyword>
<dbReference type="OMA" id="CAANHSH"/>